<evidence type="ECO:0000313" key="7">
    <source>
        <dbReference type="Proteomes" id="UP000562124"/>
    </source>
</evidence>
<evidence type="ECO:0000259" key="5">
    <source>
        <dbReference type="PROSITE" id="PS51078"/>
    </source>
</evidence>
<dbReference type="PANTHER" id="PTHR30136">
    <property type="entry name" value="HELIX-TURN-HELIX TRANSCRIPTIONAL REGULATOR, ICLR FAMILY"/>
    <property type="match status" value="1"/>
</dbReference>
<evidence type="ECO:0000259" key="4">
    <source>
        <dbReference type="PROSITE" id="PS51077"/>
    </source>
</evidence>
<keyword evidence="2" id="KW-0238">DNA-binding</keyword>
<dbReference type="InterPro" id="IPR005471">
    <property type="entry name" value="Tscrpt_reg_IclR_N"/>
</dbReference>
<dbReference type="SUPFAM" id="SSF46785">
    <property type="entry name" value="Winged helix' DNA-binding domain"/>
    <property type="match status" value="1"/>
</dbReference>
<evidence type="ECO:0000256" key="1">
    <source>
        <dbReference type="ARBA" id="ARBA00023015"/>
    </source>
</evidence>
<reference evidence="6 7" key="1">
    <citation type="submission" date="2020-04" db="EMBL/GenBank/DDBJ databases">
        <title>Sequencing and Assembly of C. fimi.</title>
        <authorList>
            <person name="Ramsey A.R."/>
        </authorList>
    </citation>
    <scope>NUCLEOTIDE SEQUENCE [LARGE SCALE GENOMIC DNA]</scope>
    <source>
        <strain evidence="6 7">SB</strain>
    </source>
</reference>
<protein>
    <submittedName>
        <fullName evidence="6">Helix-turn-helix domain-containing protein</fullName>
    </submittedName>
</protein>
<organism evidence="6 7">
    <name type="scientific">Cellulomonas fimi</name>
    <dbReference type="NCBI Taxonomy" id="1708"/>
    <lineage>
        <taxon>Bacteria</taxon>
        <taxon>Bacillati</taxon>
        <taxon>Actinomycetota</taxon>
        <taxon>Actinomycetes</taxon>
        <taxon>Micrococcales</taxon>
        <taxon>Cellulomonadaceae</taxon>
        <taxon>Cellulomonas</taxon>
    </lineage>
</organism>
<name>A0A7Y0M014_CELFI</name>
<keyword evidence="1" id="KW-0805">Transcription regulation</keyword>
<dbReference type="GO" id="GO:0045892">
    <property type="term" value="P:negative regulation of DNA-templated transcription"/>
    <property type="evidence" value="ECO:0007669"/>
    <property type="project" value="TreeGrafter"/>
</dbReference>
<dbReference type="SMART" id="SM00346">
    <property type="entry name" value="HTH_ICLR"/>
    <property type="match status" value="1"/>
</dbReference>
<feature type="domain" description="HTH iclR-type" evidence="4">
    <location>
        <begin position="13"/>
        <end position="73"/>
    </location>
</feature>
<sequence>MAGGTERENGADIQVISRCAHILRQLEPGSRLRLGPLAAELGIGRSSLHRYLSSMANVDLLERVGDGEYAPGPLLAQLGTMALSSMHVLDQAGPAMRQLSDAVHESVVLSVWGGVGPVVTRVETADKLVQVLVRVGSQLPIDAAQTLVFLAFLDDRRVVDRLLSLVPDRRAELEKDIAQVAQDGVVIVSRIVEGLRTIAVPVFDSRRITASLAVIGTTAALPDDVRGGVAHALIETAAGLSDQLGFAGPHPAAALLT</sequence>
<keyword evidence="7" id="KW-1185">Reference proteome</keyword>
<dbReference type="Gene3D" id="1.10.10.10">
    <property type="entry name" value="Winged helix-like DNA-binding domain superfamily/Winged helix DNA-binding domain"/>
    <property type="match status" value="1"/>
</dbReference>
<dbReference type="Proteomes" id="UP000562124">
    <property type="component" value="Unassembled WGS sequence"/>
</dbReference>
<dbReference type="Pfam" id="PF01614">
    <property type="entry name" value="IclR_C"/>
    <property type="match status" value="1"/>
</dbReference>
<dbReference type="Pfam" id="PF09339">
    <property type="entry name" value="HTH_IclR"/>
    <property type="match status" value="1"/>
</dbReference>
<gene>
    <name evidence="6" type="ORF">HIR71_14210</name>
</gene>
<dbReference type="GO" id="GO:0003677">
    <property type="term" value="F:DNA binding"/>
    <property type="evidence" value="ECO:0007669"/>
    <property type="project" value="UniProtKB-KW"/>
</dbReference>
<evidence type="ECO:0000313" key="6">
    <source>
        <dbReference type="EMBL" id="NMR21353.1"/>
    </source>
</evidence>
<feature type="domain" description="IclR-ED" evidence="5">
    <location>
        <begin position="74"/>
        <end position="246"/>
    </location>
</feature>
<accession>A0A7Y0M014</accession>
<dbReference type="EMBL" id="JABCJJ010000032">
    <property type="protein sequence ID" value="NMR21353.1"/>
    <property type="molecule type" value="Genomic_DNA"/>
</dbReference>
<dbReference type="AlphaFoldDB" id="A0A7Y0M014"/>
<dbReference type="SUPFAM" id="SSF55781">
    <property type="entry name" value="GAF domain-like"/>
    <property type="match status" value="1"/>
</dbReference>
<evidence type="ECO:0000256" key="2">
    <source>
        <dbReference type="ARBA" id="ARBA00023125"/>
    </source>
</evidence>
<dbReference type="InterPro" id="IPR014757">
    <property type="entry name" value="Tscrpt_reg_IclR_C"/>
</dbReference>
<proteinExistence type="predicted"/>
<dbReference type="Gene3D" id="3.30.450.40">
    <property type="match status" value="1"/>
</dbReference>
<dbReference type="PROSITE" id="PS51078">
    <property type="entry name" value="ICLR_ED"/>
    <property type="match status" value="1"/>
</dbReference>
<dbReference type="InterPro" id="IPR036388">
    <property type="entry name" value="WH-like_DNA-bd_sf"/>
</dbReference>
<dbReference type="PANTHER" id="PTHR30136:SF8">
    <property type="entry name" value="TRANSCRIPTIONAL REGULATORY PROTEIN"/>
    <property type="match status" value="1"/>
</dbReference>
<evidence type="ECO:0000256" key="3">
    <source>
        <dbReference type="ARBA" id="ARBA00023163"/>
    </source>
</evidence>
<dbReference type="InterPro" id="IPR036390">
    <property type="entry name" value="WH_DNA-bd_sf"/>
</dbReference>
<dbReference type="GO" id="GO:0003700">
    <property type="term" value="F:DNA-binding transcription factor activity"/>
    <property type="evidence" value="ECO:0007669"/>
    <property type="project" value="TreeGrafter"/>
</dbReference>
<dbReference type="InterPro" id="IPR050707">
    <property type="entry name" value="HTH_MetabolicPath_Reg"/>
</dbReference>
<dbReference type="PROSITE" id="PS51077">
    <property type="entry name" value="HTH_ICLR"/>
    <property type="match status" value="1"/>
</dbReference>
<keyword evidence="3" id="KW-0804">Transcription</keyword>
<dbReference type="RefSeq" id="WP_169325728.1">
    <property type="nucleotide sequence ID" value="NZ_JABCJJ010000032.1"/>
</dbReference>
<dbReference type="InterPro" id="IPR029016">
    <property type="entry name" value="GAF-like_dom_sf"/>
</dbReference>
<comment type="caution">
    <text evidence="6">The sequence shown here is derived from an EMBL/GenBank/DDBJ whole genome shotgun (WGS) entry which is preliminary data.</text>
</comment>